<evidence type="ECO:0000256" key="1">
    <source>
        <dbReference type="SAM" id="MobiDB-lite"/>
    </source>
</evidence>
<dbReference type="STRING" id="1048340.SAMN05444487_102183"/>
<dbReference type="OrthoDB" id="9803968at2"/>
<accession>A0A1H2SFC2</accession>
<proteinExistence type="predicted"/>
<gene>
    <name evidence="2" type="ORF">SAMN05444487_102183</name>
</gene>
<dbReference type="RefSeq" id="WP_143034984.1">
    <property type="nucleotide sequence ID" value="NZ_FNNQ01000002.1"/>
</dbReference>
<dbReference type="EMBL" id="FNNQ01000002">
    <property type="protein sequence ID" value="SDW29679.1"/>
    <property type="molecule type" value="Genomic_DNA"/>
</dbReference>
<dbReference type="Proteomes" id="UP000198534">
    <property type="component" value="Unassembled WGS sequence"/>
</dbReference>
<dbReference type="AlphaFoldDB" id="A0A1H2SFC2"/>
<sequence length="310" mass="35493">MMDQSSLRYRGIYTKIPGDPSRWRKWHAMGEFLVEEARRRNGGQLPDQLMYSGAESEFPRLFQMLAEGGTIGFSDSTRGKHMTFLGKGAALRPERMLQRADFTRGEFALFYYGCSNREKVDRNGLEILEALHRSGGRIIAVTNTEEQRLYLEDRYAEMLIGVISLEQIALEEGNRFDWPSAMPWLPESDRYWQECQDTIGLYKERTIEPFARRVTNLLPEGEGGFDLIFERAGQDTLGVSTALVRPKTGRVVYAEAMEGRRYSFYSPHVWEGERKVFMPLAVIDGSPSFAGQRENDPLSESTSYHVRQTG</sequence>
<feature type="region of interest" description="Disordered" evidence="1">
    <location>
        <begin position="288"/>
        <end position="310"/>
    </location>
</feature>
<protein>
    <submittedName>
        <fullName evidence="2">Acrylyl-CoA reductase (NADPH) / 3-hydroxypropionyl-CoA dehydratase / 3-hydroxypropionyl-CoA synthetase</fullName>
    </submittedName>
</protein>
<organism evidence="2 3">
    <name type="scientific">Marininema mesophilum</name>
    <dbReference type="NCBI Taxonomy" id="1048340"/>
    <lineage>
        <taxon>Bacteria</taxon>
        <taxon>Bacillati</taxon>
        <taxon>Bacillota</taxon>
        <taxon>Bacilli</taxon>
        <taxon>Bacillales</taxon>
        <taxon>Thermoactinomycetaceae</taxon>
        <taxon>Marininema</taxon>
    </lineage>
</organism>
<reference evidence="2 3" key="1">
    <citation type="submission" date="2016-10" db="EMBL/GenBank/DDBJ databases">
        <authorList>
            <person name="de Groot N.N."/>
        </authorList>
    </citation>
    <scope>NUCLEOTIDE SEQUENCE [LARGE SCALE GENOMIC DNA]</scope>
    <source>
        <strain evidence="2 3">DSM 45610</strain>
    </source>
</reference>
<evidence type="ECO:0000313" key="2">
    <source>
        <dbReference type="EMBL" id="SDW29679.1"/>
    </source>
</evidence>
<name>A0A1H2SFC2_9BACL</name>
<dbReference type="Gene3D" id="3.40.50.720">
    <property type="entry name" value="NAD(P)-binding Rossmann-like Domain"/>
    <property type="match status" value="1"/>
</dbReference>
<evidence type="ECO:0000313" key="3">
    <source>
        <dbReference type="Proteomes" id="UP000198534"/>
    </source>
</evidence>
<feature type="compositionally biased region" description="Polar residues" evidence="1">
    <location>
        <begin position="298"/>
        <end position="310"/>
    </location>
</feature>
<keyword evidence="3" id="KW-1185">Reference proteome</keyword>